<dbReference type="PANTHER" id="PTHR37488">
    <property type="entry name" value="DUF1275 DOMAIN-CONTAINING PROTEIN"/>
    <property type="match status" value="1"/>
</dbReference>
<dbReference type="Proteomes" id="UP001218218">
    <property type="component" value="Unassembled WGS sequence"/>
</dbReference>
<dbReference type="AlphaFoldDB" id="A0AAD7EHT4"/>
<feature type="transmembrane region" description="Helical" evidence="1">
    <location>
        <begin position="48"/>
        <end position="73"/>
    </location>
</feature>
<keyword evidence="3" id="KW-1185">Reference proteome</keyword>
<dbReference type="EMBL" id="JARIHO010000048">
    <property type="protein sequence ID" value="KAJ7322946.1"/>
    <property type="molecule type" value="Genomic_DNA"/>
</dbReference>
<comment type="caution">
    <text evidence="2">The sequence shown here is derived from an EMBL/GenBank/DDBJ whole genome shotgun (WGS) entry which is preliminary data.</text>
</comment>
<reference evidence="2" key="1">
    <citation type="submission" date="2023-03" db="EMBL/GenBank/DDBJ databases">
        <title>Massive genome expansion in bonnet fungi (Mycena s.s.) driven by repeated elements and novel gene families across ecological guilds.</title>
        <authorList>
            <consortium name="Lawrence Berkeley National Laboratory"/>
            <person name="Harder C.B."/>
            <person name="Miyauchi S."/>
            <person name="Viragh M."/>
            <person name="Kuo A."/>
            <person name="Thoen E."/>
            <person name="Andreopoulos B."/>
            <person name="Lu D."/>
            <person name="Skrede I."/>
            <person name="Drula E."/>
            <person name="Henrissat B."/>
            <person name="Morin E."/>
            <person name="Kohler A."/>
            <person name="Barry K."/>
            <person name="LaButti K."/>
            <person name="Morin E."/>
            <person name="Salamov A."/>
            <person name="Lipzen A."/>
            <person name="Mereny Z."/>
            <person name="Hegedus B."/>
            <person name="Baldrian P."/>
            <person name="Stursova M."/>
            <person name="Weitz H."/>
            <person name="Taylor A."/>
            <person name="Grigoriev I.V."/>
            <person name="Nagy L.G."/>
            <person name="Martin F."/>
            <person name="Kauserud H."/>
        </authorList>
    </citation>
    <scope>NUCLEOTIDE SEQUENCE</scope>
    <source>
        <strain evidence="2">CBHHK002</strain>
    </source>
</reference>
<organism evidence="2 3">
    <name type="scientific">Mycena albidolilacea</name>
    <dbReference type="NCBI Taxonomy" id="1033008"/>
    <lineage>
        <taxon>Eukaryota</taxon>
        <taxon>Fungi</taxon>
        <taxon>Dikarya</taxon>
        <taxon>Basidiomycota</taxon>
        <taxon>Agaricomycotina</taxon>
        <taxon>Agaricomycetes</taxon>
        <taxon>Agaricomycetidae</taxon>
        <taxon>Agaricales</taxon>
        <taxon>Marasmiineae</taxon>
        <taxon>Mycenaceae</taxon>
        <taxon>Mycena</taxon>
    </lineage>
</organism>
<evidence type="ECO:0000256" key="1">
    <source>
        <dbReference type="SAM" id="Phobius"/>
    </source>
</evidence>
<keyword evidence="1" id="KW-1133">Transmembrane helix</keyword>
<dbReference type="InterPro" id="IPR010699">
    <property type="entry name" value="DUF1275"/>
</dbReference>
<evidence type="ECO:0008006" key="4">
    <source>
        <dbReference type="Google" id="ProtNLM"/>
    </source>
</evidence>
<feature type="transmembrane region" description="Helical" evidence="1">
    <location>
        <begin position="251"/>
        <end position="271"/>
    </location>
</feature>
<feature type="transmembrane region" description="Helical" evidence="1">
    <location>
        <begin position="228"/>
        <end position="245"/>
    </location>
</feature>
<dbReference type="Pfam" id="PF06912">
    <property type="entry name" value="DUF1275"/>
    <property type="match status" value="1"/>
</dbReference>
<name>A0AAD7EHT4_9AGAR</name>
<dbReference type="PANTHER" id="PTHR37488:SF2">
    <property type="entry name" value="DUF1275 DOMAIN-CONTAINING PROTEIN"/>
    <property type="match status" value="1"/>
</dbReference>
<feature type="transmembrane region" description="Helical" evidence="1">
    <location>
        <begin position="129"/>
        <end position="149"/>
    </location>
</feature>
<proteinExistence type="predicted"/>
<sequence length="321" mass="34240">MAANNQTTRDLECQSSAPLLTKELPTARSWRTFLASDVDSEHDSTTGLLALFCFMTGFIDAISFTAVFVWCGFQTGNFAQLALASARTWSAQELVFSTPDIQALVSLFAFNIGAFVGRIGDRVGPQSRGWLVSGTAVQAALTLIAGICIQQSGQGSIALARGEPSWTSALTFVALALMAASLGLQGIMAKRLNTHFSTTVVLTAVWVELMADPQLFCRRKNASRDHKVLALITLFAGAVAARLLVERIGAAGALGFGAGIRLFVAAGWCFVRGKGNGYTLLLDPEPANTAETDVIMSPTEVPDYGTLARGSPPMVEANRWW</sequence>
<gene>
    <name evidence="2" type="ORF">DFH08DRAFT_354033</name>
</gene>
<keyword evidence="1" id="KW-0812">Transmembrane</keyword>
<accession>A0AAD7EHT4</accession>
<evidence type="ECO:0000313" key="3">
    <source>
        <dbReference type="Proteomes" id="UP001218218"/>
    </source>
</evidence>
<keyword evidence="1" id="KW-0472">Membrane</keyword>
<protein>
    <recommendedName>
        <fullName evidence="4">DUF1275 domain protein</fullName>
    </recommendedName>
</protein>
<evidence type="ECO:0000313" key="2">
    <source>
        <dbReference type="EMBL" id="KAJ7322946.1"/>
    </source>
</evidence>
<feature type="transmembrane region" description="Helical" evidence="1">
    <location>
        <begin position="169"/>
        <end position="189"/>
    </location>
</feature>
<feature type="transmembrane region" description="Helical" evidence="1">
    <location>
        <begin position="94"/>
        <end position="117"/>
    </location>
</feature>